<name>A0A0V1FWJ9_TRIPS</name>
<gene>
    <name evidence="1" type="ORF">T4D_11894</name>
</gene>
<proteinExistence type="predicted"/>
<evidence type="ECO:0000313" key="1">
    <source>
        <dbReference type="EMBL" id="KRY89667.1"/>
    </source>
</evidence>
<reference evidence="1 2" key="1">
    <citation type="submission" date="2015-01" db="EMBL/GenBank/DDBJ databases">
        <title>Evolution of Trichinella species and genotypes.</title>
        <authorList>
            <person name="Korhonen P.K."/>
            <person name="Edoardo P."/>
            <person name="Giuseppe L.R."/>
            <person name="Gasser R.B."/>
        </authorList>
    </citation>
    <scope>NUCLEOTIDE SEQUENCE [LARGE SCALE GENOMIC DNA]</scope>
    <source>
        <strain evidence="1">ISS470</strain>
    </source>
</reference>
<keyword evidence="2" id="KW-1185">Reference proteome</keyword>
<organism evidence="1 2">
    <name type="scientific">Trichinella pseudospiralis</name>
    <name type="common">Parasitic roundworm</name>
    <dbReference type="NCBI Taxonomy" id="6337"/>
    <lineage>
        <taxon>Eukaryota</taxon>
        <taxon>Metazoa</taxon>
        <taxon>Ecdysozoa</taxon>
        <taxon>Nematoda</taxon>
        <taxon>Enoplea</taxon>
        <taxon>Dorylaimia</taxon>
        <taxon>Trichinellida</taxon>
        <taxon>Trichinellidae</taxon>
        <taxon>Trichinella</taxon>
    </lineage>
</organism>
<sequence>MELVLRRIAALNTTSKHNVLKANEINLQAASNNKDAAFYSVAHFEQFALRITMSLHLLNVTIDTQDEKVEASDNVSCKANTEGKATHKNLHENSGKQVICCQLDSTLLSTTLETLSMALTLPLCLKSTREGSYDAIILPLNRDRAQLKILPSPYFELNEQRLFIVIWTISPNLANFYPVGVYVYLIPNFKAPYTHLSPSPPTLRECYLSPVYLTATTFNHPETPYSRPPLYPTIQGECYLRHVFLPTPNSTILSECPLNTVCSPISVSNTPELCL</sequence>
<dbReference type="AlphaFoldDB" id="A0A0V1FWJ9"/>
<evidence type="ECO:0000313" key="2">
    <source>
        <dbReference type="Proteomes" id="UP000054995"/>
    </source>
</evidence>
<dbReference type="Proteomes" id="UP000054995">
    <property type="component" value="Unassembled WGS sequence"/>
</dbReference>
<protein>
    <submittedName>
        <fullName evidence="1">Uncharacterized protein</fullName>
    </submittedName>
</protein>
<dbReference type="EMBL" id="JYDT01000029">
    <property type="protein sequence ID" value="KRY89667.1"/>
    <property type="molecule type" value="Genomic_DNA"/>
</dbReference>
<accession>A0A0V1FWJ9</accession>
<comment type="caution">
    <text evidence="1">The sequence shown here is derived from an EMBL/GenBank/DDBJ whole genome shotgun (WGS) entry which is preliminary data.</text>
</comment>